<dbReference type="EMBL" id="SNZP01000011">
    <property type="protein sequence ID" value="TDR76472.1"/>
    <property type="molecule type" value="Genomic_DNA"/>
</dbReference>
<dbReference type="SUPFAM" id="SSF47384">
    <property type="entry name" value="Homodimeric domain of signal transducing histidine kinase"/>
    <property type="match status" value="1"/>
</dbReference>
<dbReference type="GO" id="GO:0000155">
    <property type="term" value="F:phosphorelay sensor kinase activity"/>
    <property type="evidence" value="ECO:0007669"/>
    <property type="project" value="InterPro"/>
</dbReference>
<evidence type="ECO:0000259" key="12">
    <source>
        <dbReference type="PROSITE" id="PS50109"/>
    </source>
</evidence>
<dbReference type="CDD" id="cd00082">
    <property type="entry name" value="HisKA"/>
    <property type="match status" value="1"/>
</dbReference>
<accession>A0A4R7B0N4</accession>
<evidence type="ECO:0000256" key="6">
    <source>
        <dbReference type="ARBA" id="ARBA00022692"/>
    </source>
</evidence>
<evidence type="ECO:0000256" key="11">
    <source>
        <dbReference type="SAM" id="Phobius"/>
    </source>
</evidence>
<dbReference type="InterPro" id="IPR036097">
    <property type="entry name" value="HisK_dim/P_sf"/>
</dbReference>
<evidence type="ECO:0000256" key="10">
    <source>
        <dbReference type="ARBA" id="ARBA00023136"/>
    </source>
</evidence>
<evidence type="ECO:0000256" key="4">
    <source>
        <dbReference type="ARBA" id="ARBA00022553"/>
    </source>
</evidence>
<name>A0A4R7B0N4_9NEIS</name>
<gene>
    <name evidence="13" type="ORF">DFP86_11155</name>
</gene>
<comment type="catalytic activity">
    <reaction evidence="1">
        <text>ATP + protein L-histidine = ADP + protein N-phospho-L-histidine.</text>
        <dbReference type="EC" id="2.7.13.3"/>
    </reaction>
</comment>
<dbReference type="SMART" id="SM00387">
    <property type="entry name" value="HATPase_c"/>
    <property type="match status" value="1"/>
</dbReference>
<comment type="subcellular location">
    <subcellularLocation>
        <location evidence="2">Membrane</location>
        <topology evidence="2">Multi-pass membrane protein</topology>
    </subcellularLocation>
</comment>
<keyword evidence="8 11" id="KW-1133">Transmembrane helix</keyword>
<evidence type="ECO:0000313" key="13">
    <source>
        <dbReference type="EMBL" id="TDR76472.1"/>
    </source>
</evidence>
<dbReference type="InterPro" id="IPR003661">
    <property type="entry name" value="HisK_dim/P_dom"/>
</dbReference>
<dbReference type="Pfam" id="PF02518">
    <property type="entry name" value="HATPase_c"/>
    <property type="match status" value="1"/>
</dbReference>
<dbReference type="RefSeq" id="WP_133682164.1">
    <property type="nucleotide sequence ID" value="NZ_SNZP01000011.1"/>
</dbReference>
<dbReference type="InterPro" id="IPR050428">
    <property type="entry name" value="TCS_sensor_his_kinase"/>
</dbReference>
<keyword evidence="5" id="KW-0808">Transferase</keyword>
<dbReference type="Proteomes" id="UP000295611">
    <property type="component" value="Unassembled WGS sequence"/>
</dbReference>
<evidence type="ECO:0000256" key="2">
    <source>
        <dbReference type="ARBA" id="ARBA00004141"/>
    </source>
</evidence>
<reference evidence="13 14" key="1">
    <citation type="submission" date="2019-03" db="EMBL/GenBank/DDBJ databases">
        <title>Genomic Encyclopedia of Type Strains, Phase III (KMG-III): the genomes of soil and plant-associated and newly described type strains.</title>
        <authorList>
            <person name="Whitman W."/>
        </authorList>
    </citation>
    <scope>NUCLEOTIDE SEQUENCE [LARGE SCALE GENOMIC DNA]</scope>
    <source>
        <strain evidence="13 14">CECT 8976</strain>
    </source>
</reference>
<keyword evidence="7 13" id="KW-0418">Kinase</keyword>
<dbReference type="SUPFAM" id="SSF55874">
    <property type="entry name" value="ATPase domain of HSP90 chaperone/DNA topoisomerase II/histidine kinase"/>
    <property type="match status" value="1"/>
</dbReference>
<keyword evidence="6 11" id="KW-0812">Transmembrane</keyword>
<evidence type="ECO:0000256" key="8">
    <source>
        <dbReference type="ARBA" id="ARBA00022989"/>
    </source>
</evidence>
<dbReference type="PROSITE" id="PS50109">
    <property type="entry name" value="HIS_KIN"/>
    <property type="match status" value="1"/>
</dbReference>
<evidence type="ECO:0000256" key="7">
    <source>
        <dbReference type="ARBA" id="ARBA00022777"/>
    </source>
</evidence>
<dbReference type="Gene3D" id="1.10.287.130">
    <property type="match status" value="1"/>
</dbReference>
<protein>
    <recommendedName>
        <fullName evidence="3">histidine kinase</fullName>
        <ecNumber evidence="3">2.7.13.3</ecNumber>
    </recommendedName>
</protein>
<keyword evidence="10 11" id="KW-0472">Membrane</keyword>
<keyword evidence="4" id="KW-0597">Phosphoprotein</keyword>
<sequence length="467" mass="50553">MDGFKKRLRASIQFRLSVWLSLSILAIALAAGASSFVSAFDEAHELQDDTLRQIAALLEQSRLKMTGLPDKAHANESDEESRVIVQWLSNSPPAVSALHGAPLPLPVALADGFHTLGIDHESYRVLVRSMAQGGRIAVSQETGMRDEIARDSALRTLLPFLVLVPVLLVVVGVLIRTVFHPVTRLSAEIDRRADTALPPVDEDRLPTEIRPFVLAIHRLLQRVADAMAQQRRFVADAAHELRSPLTALSLQAGRLADAEMSPDARDRLANLQQGIERGRKLLDQLLMLARVQSDTVDAAGEVSAMQVFRQVLEDLMPLALDKHIDLGVAGGQDVLLPVHAQDLTTLVKNLVDNAIRYTPAGGTVDLAILLKPGLAVLQVGDNGPGIPPAERERVFDPFYRVLGNDQFGSGLGLSIVRAMAERMGATVELDWTDVTAKLGLTVSVAIPLGKTPPSDDAISTGYRSTET</sequence>
<keyword evidence="14" id="KW-1185">Reference proteome</keyword>
<proteinExistence type="predicted"/>
<dbReference type="EC" id="2.7.13.3" evidence="3"/>
<feature type="transmembrane region" description="Helical" evidence="11">
    <location>
        <begin position="157"/>
        <end position="179"/>
    </location>
</feature>
<dbReference type="SMART" id="SM00388">
    <property type="entry name" value="HisKA"/>
    <property type="match status" value="1"/>
</dbReference>
<dbReference type="InterPro" id="IPR036890">
    <property type="entry name" value="HATPase_C_sf"/>
</dbReference>
<dbReference type="GO" id="GO:0005886">
    <property type="term" value="C:plasma membrane"/>
    <property type="evidence" value="ECO:0007669"/>
    <property type="project" value="TreeGrafter"/>
</dbReference>
<dbReference type="Pfam" id="PF00512">
    <property type="entry name" value="HisKA"/>
    <property type="match status" value="1"/>
</dbReference>
<evidence type="ECO:0000256" key="5">
    <source>
        <dbReference type="ARBA" id="ARBA00022679"/>
    </source>
</evidence>
<evidence type="ECO:0000256" key="1">
    <source>
        <dbReference type="ARBA" id="ARBA00000085"/>
    </source>
</evidence>
<dbReference type="OrthoDB" id="8583694at2"/>
<dbReference type="InterPro" id="IPR005467">
    <property type="entry name" value="His_kinase_dom"/>
</dbReference>
<comment type="caution">
    <text evidence="13">The sequence shown here is derived from an EMBL/GenBank/DDBJ whole genome shotgun (WGS) entry which is preliminary data.</text>
</comment>
<dbReference type="CDD" id="cd00075">
    <property type="entry name" value="HATPase"/>
    <property type="match status" value="1"/>
</dbReference>
<dbReference type="InterPro" id="IPR004358">
    <property type="entry name" value="Sig_transdc_His_kin-like_C"/>
</dbReference>
<evidence type="ECO:0000256" key="3">
    <source>
        <dbReference type="ARBA" id="ARBA00012438"/>
    </source>
</evidence>
<dbReference type="InterPro" id="IPR003594">
    <property type="entry name" value="HATPase_dom"/>
</dbReference>
<organism evidence="13 14">
    <name type="scientific">Paludibacterium purpuratum</name>
    <dbReference type="NCBI Taxonomy" id="1144873"/>
    <lineage>
        <taxon>Bacteria</taxon>
        <taxon>Pseudomonadati</taxon>
        <taxon>Pseudomonadota</taxon>
        <taxon>Betaproteobacteria</taxon>
        <taxon>Neisseriales</taxon>
        <taxon>Chromobacteriaceae</taxon>
        <taxon>Paludibacterium</taxon>
    </lineage>
</organism>
<feature type="domain" description="Histidine kinase" evidence="12">
    <location>
        <begin position="236"/>
        <end position="450"/>
    </location>
</feature>
<dbReference type="PANTHER" id="PTHR45436">
    <property type="entry name" value="SENSOR HISTIDINE KINASE YKOH"/>
    <property type="match status" value="1"/>
</dbReference>
<dbReference type="PRINTS" id="PR00344">
    <property type="entry name" value="BCTRLSENSOR"/>
</dbReference>
<evidence type="ECO:0000313" key="14">
    <source>
        <dbReference type="Proteomes" id="UP000295611"/>
    </source>
</evidence>
<dbReference type="AlphaFoldDB" id="A0A4R7B0N4"/>
<dbReference type="Gene3D" id="3.30.565.10">
    <property type="entry name" value="Histidine kinase-like ATPase, C-terminal domain"/>
    <property type="match status" value="1"/>
</dbReference>
<keyword evidence="9" id="KW-0902">Two-component regulatory system</keyword>
<evidence type="ECO:0000256" key="9">
    <source>
        <dbReference type="ARBA" id="ARBA00023012"/>
    </source>
</evidence>
<dbReference type="PANTHER" id="PTHR45436:SF15">
    <property type="entry name" value="SENSOR HISTIDINE KINASE CUSS"/>
    <property type="match status" value="1"/>
</dbReference>